<organism evidence="2 3">
    <name type="scientific">Diploptera punctata</name>
    <name type="common">Pacific beetle cockroach</name>
    <dbReference type="NCBI Taxonomy" id="6984"/>
    <lineage>
        <taxon>Eukaryota</taxon>
        <taxon>Metazoa</taxon>
        <taxon>Ecdysozoa</taxon>
        <taxon>Arthropoda</taxon>
        <taxon>Hexapoda</taxon>
        <taxon>Insecta</taxon>
        <taxon>Pterygota</taxon>
        <taxon>Neoptera</taxon>
        <taxon>Polyneoptera</taxon>
        <taxon>Dictyoptera</taxon>
        <taxon>Blattodea</taxon>
        <taxon>Blaberoidea</taxon>
        <taxon>Blaberidae</taxon>
        <taxon>Diplopterinae</taxon>
        <taxon>Diploptera</taxon>
    </lineage>
</organism>
<evidence type="ECO:0000313" key="2">
    <source>
        <dbReference type="EMBL" id="KAJ9589714.1"/>
    </source>
</evidence>
<sequence>MGTANCIDHLVLILALLAIFIKTASGINCYQCVSTSTDDPFQCNEYLGSDIDLQPKSCDAVFGAQYCIKHTGRFEAMHHDNRLTKLFDVVFLFCSFFLLTC</sequence>
<comment type="caution">
    <text evidence="2">The sequence shown here is derived from an EMBL/GenBank/DDBJ whole genome shotgun (WGS) entry which is preliminary data.</text>
</comment>
<evidence type="ECO:0000313" key="3">
    <source>
        <dbReference type="Proteomes" id="UP001233999"/>
    </source>
</evidence>
<dbReference type="AlphaFoldDB" id="A0AAD7ZZG5"/>
<protein>
    <recommendedName>
        <fullName evidence="4">Protein sleepless</fullName>
    </recommendedName>
</protein>
<proteinExistence type="predicted"/>
<reference evidence="2" key="2">
    <citation type="submission" date="2023-05" db="EMBL/GenBank/DDBJ databases">
        <authorList>
            <person name="Fouks B."/>
        </authorList>
    </citation>
    <scope>NUCLEOTIDE SEQUENCE</scope>
    <source>
        <strain evidence="2">Stay&amp;Tobe</strain>
        <tissue evidence="2">Testes</tissue>
    </source>
</reference>
<dbReference type="EMBL" id="JASPKZ010004915">
    <property type="protein sequence ID" value="KAJ9589714.1"/>
    <property type="molecule type" value="Genomic_DNA"/>
</dbReference>
<keyword evidence="1" id="KW-0732">Signal</keyword>
<dbReference type="Proteomes" id="UP001233999">
    <property type="component" value="Unassembled WGS sequence"/>
</dbReference>
<name>A0AAD7ZZG5_DIPPU</name>
<feature type="non-terminal residue" evidence="2">
    <location>
        <position position="1"/>
    </location>
</feature>
<keyword evidence="3" id="KW-1185">Reference proteome</keyword>
<evidence type="ECO:0000256" key="1">
    <source>
        <dbReference type="SAM" id="SignalP"/>
    </source>
</evidence>
<accession>A0AAD7ZZG5</accession>
<feature type="signal peptide" evidence="1">
    <location>
        <begin position="1"/>
        <end position="26"/>
    </location>
</feature>
<reference evidence="2" key="1">
    <citation type="journal article" date="2023" name="IScience">
        <title>Live-bearing cockroach genome reveals convergent evolutionary mechanisms linked to viviparity in insects and beyond.</title>
        <authorList>
            <person name="Fouks B."/>
            <person name="Harrison M.C."/>
            <person name="Mikhailova A.A."/>
            <person name="Marchal E."/>
            <person name="English S."/>
            <person name="Carruthers M."/>
            <person name="Jennings E.C."/>
            <person name="Chiamaka E.L."/>
            <person name="Frigard R.A."/>
            <person name="Pippel M."/>
            <person name="Attardo G.M."/>
            <person name="Benoit J.B."/>
            <person name="Bornberg-Bauer E."/>
            <person name="Tobe S.S."/>
        </authorList>
    </citation>
    <scope>NUCLEOTIDE SEQUENCE</scope>
    <source>
        <strain evidence="2">Stay&amp;Tobe</strain>
    </source>
</reference>
<evidence type="ECO:0008006" key="4">
    <source>
        <dbReference type="Google" id="ProtNLM"/>
    </source>
</evidence>
<gene>
    <name evidence="2" type="ORF">L9F63_017086</name>
</gene>
<feature type="chain" id="PRO_5042081627" description="Protein sleepless" evidence="1">
    <location>
        <begin position="27"/>
        <end position="101"/>
    </location>
</feature>